<dbReference type="PANTHER" id="PTHR12215:SF10">
    <property type="entry name" value="L-AMINOADIPATE-SEMIALDEHYDE DEHYDROGENASE-PHOSPHOPANTETHEINYL TRANSFERASE"/>
    <property type="match status" value="1"/>
</dbReference>
<dbReference type="Pfam" id="PF01648">
    <property type="entry name" value="ACPS"/>
    <property type="match status" value="1"/>
</dbReference>
<dbReference type="KEGG" id="bxi:BK049_05675"/>
<reference evidence="13 14" key="1">
    <citation type="submission" date="2016-10" db="EMBL/GenBank/DDBJ databases">
        <title>Whole genome sequence of hyper active fibrinolysis bacterium Bacillus pumilus strain VV3 isolated from fermented rice.</title>
        <authorList>
            <person name="Mariadas V.A."/>
            <person name="Vijayaraghavan P."/>
            <person name="Dhandapani V."/>
        </authorList>
    </citation>
    <scope>NUCLEOTIDE SEQUENCE [LARGE SCALE GENOMIC DNA]</scope>
    <source>
        <strain evidence="13 14">VV3</strain>
    </source>
</reference>
<comment type="similarity">
    <text evidence="2">Belongs to the P-Pant transferase superfamily. Gsp/Sfp/HetI/AcpT family.</text>
</comment>
<evidence type="ECO:0000256" key="4">
    <source>
        <dbReference type="ARBA" id="ARBA00022516"/>
    </source>
</evidence>
<evidence type="ECO:0000256" key="5">
    <source>
        <dbReference type="ARBA" id="ARBA00022679"/>
    </source>
</evidence>
<dbReference type="InterPro" id="IPR050559">
    <property type="entry name" value="P-Pant_transferase_sf"/>
</dbReference>
<dbReference type="NCBIfam" id="TIGR00516">
    <property type="entry name" value="acpS"/>
    <property type="match status" value="1"/>
</dbReference>
<dbReference type="GO" id="GO:0006633">
    <property type="term" value="P:fatty acid biosynthetic process"/>
    <property type="evidence" value="ECO:0007669"/>
    <property type="project" value="UniProtKB-UniRule"/>
</dbReference>
<keyword evidence="5 11" id="KW-0808">Transferase</keyword>
<evidence type="ECO:0000256" key="3">
    <source>
        <dbReference type="ARBA" id="ARBA00022490"/>
    </source>
</evidence>
<dbReference type="AlphaFoldDB" id="A0AAC9IH60"/>
<keyword evidence="10 11" id="KW-0275">Fatty acid biosynthesis</keyword>
<dbReference type="InterPro" id="IPR002582">
    <property type="entry name" value="ACPS"/>
</dbReference>
<keyword evidence="6 11" id="KW-0479">Metal-binding</keyword>
<name>A0AAC9IH60_9BACI</name>
<evidence type="ECO:0000256" key="1">
    <source>
        <dbReference type="ARBA" id="ARBA00001946"/>
    </source>
</evidence>
<evidence type="ECO:0000313" key="13">
    <source>
        <dbReference type="EMBL" id="AOZ88229.1"/>
    </source>
</evidence>
<dbReference type="InterPro" id="IPR004568">
    <property type="entry name" value="Ppantetheine-prot_Trfase_dom"/>
</dbReference>
<protein>
    <recommendedName>
        <fullName evidence="11">Holo-[acyl-carrier-protein] synthase</fullName>
        <shortName evidence="11">Holo-ACP synthase</shortName>
        <ecNumber evidence="11">2.7.8.7</ecNumber>
    </recommendedName>
    <alternativeName>
        <fullName evidence="11">4'-phosphopantetheinyl transferase AcpS</fullName>
    </alternativeName>
</protein>
<dbReference type="EC" id="2.7.8.7" evidence="11"/>
<dbReference type="NCBIfam" id="TIGR00556">
    <property type="entry name" value="pantethn_trn"/>
    <property type="match status" value="1"/>
</dbReference>
<dbReference type="InterPro" id="IPR037143">
    <property type="entry name" value="4-PPantetheinyl_Trfase_dom_sf"/>
</dbReference>
<proteinExistence type="inferred from homology"/>
<feature type="binding site" evidence="11">
    <location>
        <position position="8"/>
    </location>
    <ligand>
        <name>Mg(2+)</name>
        <dbReference type="ChEBI" id="CHEBI:18420"/>
    </ligand>
</feature>
<evidence type="ECO:0000313" key="14">
    <source>
        <dbReference type="Proteomes" id="UP000177709"/>
    </source>
</evidence>
<evidence type="ECO:0000256" key="10">
    <source>
        <dbReference type="ARBA" id="ARBA00023160"/>
    </source>
</evidence>
<dbReference type="SUPFAM" id="SSF56214">
    <property type="entry name" value="4'-phosphopantetheinyl transferase"/>
    <property type="match status" value="1"/>
</dbReference>
<sequence length="121" mass="13652">MIKGIGIDIVEIDRLSRVLGRQPRLPERILTLSEQDAFHTLSKKRQLEFLAGRFAAKEAFAKAYGTGIGQHLSFHDIEIQKDASGKPFIKSEKTKEDHVHLSITHTREYAAAQVLIERLSS</sequence>
<feature type="binding site" evidence="11">
    <location>
        <position position="58"/>
    </location>
    <ligand>
        <name>Mg(2+)</name>
        <dbReference type="ChEBI" id="CHEBI:18420"/>
    </ligand>
</feature>
<comment type="catalytic activity">
    <reaction evidence="11">
        <text>apo-[ACP] + CoA = holo-[ACP] + adenosine 3',5'-bisphosphate + H(+)</text>
        <dbReference type="Rhea" id="RHEA:12068"/>
        <dbReference type="Rhea" id="RHEA-COMP:9685"/>
        <dbReference type="Rhea" id="RHEA-COMP:9690"/>
        <dbReference type="ChEBI" id="CHEBI:15378"/>
        <dbReference type="ChEBI" id="CHEBI:29999"/>
        <dbReference type="ChEBI" id="CHEBI:57287"/>
        <dbReference type="ChEBI" id="CHEBI:58343"/>
        <dbReference type="ChEBI" id="CHEBI:64479"/>
        <dbReference type="EC" id="2.7.8.7"/>
    </reaction>
</comment>
<dbReference type="GO" id="GO:0000287">
    <property type="term" value="F:magnesium ion binding"/>
    <property type="evidence" value="ECO:0007669"/>
    <property type="project" value="UniProtKB-UniRule"/>
</dbReference>
<evidence type="ECO:0000256" key="7">
    <source>
        <dbReference type="ARBA" id="ARBA00022832"/>
    </source>
</evidence>
<evidence type="ECO:0000256" key="9">
    <source>
        <dbReference type="ARBA" id="ARBA00023098"/>
    </source>
</evidence>
<comment type="similarity">
    <text evidence="11">Belongs to the P-Pant transferase superfamily. AcpS family.</text>
</comment>
<dbReference type="GO" id="GO:0019878">
    <property type="term" value="P:lysine biosynthetic process via aminoadipic acid"/>
    <property type="evidence" value="ECO:0007669"/>
    <property type="project" value="TreeGrafter"/>
</dbReference>
<evidence type="ECO:0000256" key="11">
    <source>
        <dbReference type="HAMAP-Rule" id="MF_00101"/>
    </source>
</evidence>
<feature type="domain" description="4'-phosphopantetheinyl transferase" evidence="12">
    <location>
        <begin position="4"/>
        <end position="112"/>
    </location>
</feature>
<gene>
    <name evidence="11" type="primary">acpS</name>
    <name evidence="13" type="ORF">BK049_05675</name>
</gene>
<accession>A0AAC9IH60</accession>
<comment type="cofactor">
    <cofactor evidence="1 11">
        <name>Mg(2+)</name>
        <dbReference type="ChEBI" id="CHEBI:18420"/>
    </cofactor>
</comment>
<dbReference type="PANTHER" id="PTHR12215">
    <property type="entry name" value="PHOSPHOPANTETHEINE TRANSFERASE"/>
    <property type="match status" value="1"/>
</dbReference>
<dbReference type="HAMAP" id="MF_00101">
    <property type="entry name" value="AcpS"/>
    <property type="match status" value="1"/>
</dbReference>
<dbReference type="Gene3D" id="3.90.470.20">
    <property type="entry name" value="4'-phosphopantetheinyl transferase domain"/>
    <property type="match status" value="1"/>
</dbReference>
<comment type="subcellular location">
    <subcellularLocation>
        <location evidence="11">Cytoplasm</location>
    </subcellularLocation>
</comment>
<comment type="function">
    <text evidence="11">Transfers the 4'-phosphopantetheine moiety from coenzyme A to a Ser of acyl-carrier-protein.</text>
</comment>
<dbReference type="EMBL" id="CP017786">
    <property type="protein sequence ID" value="AOZ88229.1"/>
    <property type="molecule type" value="Genomic_DNA"/>
</dbReference>
<evidence type="ECO:0000259" key="12">
    <source>
        <dbReference type="Pfam" id="PF01648"/>
    </source>
</evidence>
<keyword evidence="4 11" id="KW-0444">Lipid biosynthesis</keyword>
<evidence type="ECO:0000256" key="2">
    <source>
        <dbReference type="ARBA" id="ARBA00010990"/>
    </source>
</evidence>
<keyword evidence="9 11" id="KW-0443">Lipid metabolism</keyword>
<dbReference type="Proteomes" id="UP000177709">
    <property type="component" value="Chromosome"/>
</dbReference>
<dbReference type="GO" id="GO:0008897">
    <property type="term" value="F:holo-[acyl-carrier-protein] synthase activity"/>
    <property type="evidence" value="ECO:0007669"/>
    <property type="project" value="UniProtKB-UniRule"/>
</dbReference>
<evidence type="ECO:0000256" key="8">
    <source>
        <dbReference type="ARBA" id="ARBA00022842"/>
    </source>
</evidence>
<evidence type="ECO:0000256" key="6">
    <source>
        <dbReference type="ARBA" id="ARBA00022723"/>
    </source>
</evidence>
<organism evidence="13 14">
    <name type="scientific">Bacillus xiamenensis</name>
    <dbReference type="NCBI Taxonomy" id="1178537"/>
    <lineage>
        <taxon>Bacteria</taxon>
        <taxon>Bacillati</taxon>
        <taxon>Bacillota</taxon>
        <taxon>Bacilli</taxon>
        <taxon>Bacillales</taxon>
        <taxon>Bacillaceae</taxon>
        <taxon>Bacillus</taxon>
    </lineage>
</organism>
<dbReference type="RefSeq" id="WP_071168045.1">
    <property type="nucleotide sequence ID" value="NZ_CP017786.1"/>
</dbReference>
<keyword evidence="8 11" id="KW-0460">Magnesium</keyword>
<keyword evidence="3 11" id="KW-0963">Cytoplasm</keyword>
<keyword evidence="7 11" id="KW-0276">Fatty acid metabolism</keyword>
<dbReference type="GO" id="GO:0005829">
    <property type="term" value="C:cytosol"/>
    <property type="evidence" value="ECO:0007669"/>
    <property type="project" value="TreeGrafter"/>
</dbReference>
<dbReference type="InterPro" id="IPR008278">
    <property type="entry name" value="4-PPantetheinyl_Trfase_dom"/>
</dbReference>